<dbReference type="EMBL" id="MFFF01000030">
    <property type="protein sequence ID" value="OGE98562.1"/>
    <property type="molecule type" value="Genomic_DNA"/>
</dbReference>
<proteinExistence type="predicted"/>
<dbReference type="Proteomes" id="UP000177235">
    <property type="component" value="Unassembled WGS sequence"/>
</dbReference>
<evidence type="ECO:0000313" key="2">
    <source>
        <dbReference type="Proteomes" id="UP000177235"/>
    </source>
</evidence>
<accession>A0A1F5Q9I2</accession>
<dbReference type="AlphaFoldDB" id="A0A1F5Q9I2"/>
<evidence type="ECO:0000313" key="1">
    <source>
        <dbReference type="EMBL" id="OGE98562.1"/>
    </source>
</evidence>
<gene>
    <name evidence="1" type="ORF">A3J05_04285</name>
</gene>
<name>A0A1F5Q9I2_9BACT</name>
<protein>
    <recommendedName>
        <fullName evidence="3">Ribbon-helix-helix protein CopG domain-containing protein</fullName>
    </recommendedName>
</protein>
<reference evidence="1 2" key="1">
    <citation type="journal article" date="2016" name="Nat. Commun.">
        <title>Thousands of microbial genomes shed light on interconnected biogeochemical processes in an aquifer system.</title>
        <authorList>
            <person name="Anantharaman K."/>
            <person name="Brown C.T."/>
            <person name="Hug L.A."/>
            <person name="Sharon I."/>
            <person name="Castelle C.J."/>
            <person name="Probst A.J."/>
            <person name="Thomas B.C."/>
            <person name="Singh A."/>
            <person name="Wilkins M.J."/>
            <person name="Karaoz U."/>
            <person name="Brodie E.L."/>
            <person name="Williams K.H."/>
            <person name="Hubbard S.S."/>
            <person name="Banfield J.F."/>
        </authorList>
    </citation>
    <scope>NUCLEOTIDE SEQUENCE [LARGE SCALE GENOMIC DNA]</scope>
</reference>
<organism evidence="1 2">
    <name type="scientific">Candidatus Doudnabacteria bacterium RIFCSPLOWO2_02_FULL_48_13</name>
    <dbReference type="NCBI Taxonomy" id="1817845"/>
    <lineage>
        <taxon>Bacteria</taxon>
        <taxon>Candidatus Doudnaibacteriota</taxon>
    </lineage>
</organism>
<sequence length="79" mass="9236">MVQNDRKNTEVLSVSLPKELKRDILEFSEELDIPVSKVAKDALESYILRRRWDEIQRVFGPAARKLGIKTDEDVERFFG</sequence>
<evidence type="ECO:0008006" key="3">
    <source>
        <dbReference type="Google" id="ProtNLM"/>
    </source>
</evidence>
<comment type="caution">
    <text evidence="1">The sequence shown here is derived from an EMBL/GenBank/DDBJ whole genome shotgun (WGS) entry which is preliminary data.</text>
</comment>